<dbReference type="PROSITE" id="PS50943">
    <property type="entry name" value="HTH_CROC1"/>
    <property type="match status" value="1"/>
</dbReference>
<dbReference type="SUPFAM" id="SSF47413">
    <property type="entry name" value="lambda repressor-like DNA-binding domains"/>
    <property type="match status" value="1"/>
</dbReference>
<dbReference type="PANTHER" id="PTHR40661:SF3">
    <property type="entry name" value="FELS-1 PROPHAGE TRANSCRIPTIONAL REGULATOR"/>
    <property type="match status" value="1"/>
</dbReference>
<keyword evidence="2" id="KW-0238">DNA-binding</keyword>
<dbReference type="InterPro" id="IPR001387">
    <property type="entry name" value="Cro/C1-type_HTH"/>
</dbReference>
<dbReference type="KEGG" id="kuy:FY550_14635"/>
<dbReference type="CDD" id="cd00093">
    <property type="entry name" value="HTH_XRE"/>
    <property type="match status" value="1"/>
</dbReference>
<name>A0A5C0ZZZ4_9GAMM</name>
<dbReference type="Proteomes" id="UP000322553">
    <property type="component" value="Chromosome"/>
</dbReference>
<dbReference type="InterPro" id="IPR036286">
    <property type="entry name" value="LexA/Signal_pep-like_sf"/>
</dbReference>
<dbReference type="Gene3D" id="2.10.109.10">
    <property type="entry name" value="Umud Fragment, subunit A"/>
    <property type="match status" value="1"/>
</dbReference>
<keyword evidence="6" id="KW-1185">Reference proteome</keyword>
<organism evidence="5 6">
    <name type="scientific">Kushneria phosphatilytica</name>
    <dbReference type="NCBI Taxonomy" id="657387"/>
    <lineage>
        <taxon>Bacteria</taxon>
        <taxon>Pseudomonadati</taxon>
        <taxon>Pseudomonadota</taxon>
        <taxon>Gammaproteobacteria</taxon>
        <taxon>Oceanospirillales</taxon>
        <taxon>Halomonadaceae</taxon>
        <taxon>Kushneria</taxon>
    </lineage>
</organism>
<evidence type="ECO:0000256" key="3">
    <source>
        <dbReference type="ARBA" id="ARBA00023163"/>
    </source>
</evidence>
<feature type="domain" description="HTH cro/C1-type" evidence="4">
    <location>
        <begin position="32"/>
        <end position="73"/>
    </location>
</feature>
<evidence type="ECO:0000259" key="4">
    <source>
        <dbReference type="PROSITE" id="PS50943"/>
    </source>
</evidence>
<gene>
    <name evidence="5" type="ORF">FY550_14635</name>
</gene>
<dbReference type="InterPro" id="IPR039418">
    <property type="entry name" value="LexA-like"/>
</dbReference>
<dbReference type="SUPFAM" id="SSF51306">
    <property type="entry name" value="LexA/Signal peptidase"/>
    <property type="match status" value="1"/>
</dbReference>
<evidence type="ECO:0000256" key="1">
    <source>
        <dbReference type="ARBA" id="ARBA00023015"/>
    </source>
</evidence>
<evidence type="ECO:0000313" key="6">
    <source>
        <dbReference type="Proteomes" id="UP000322553"/>
    </source>
</evidence>
<dbReference type="InterPro" id="IPR010982">
    <property type="entry name" value="Lambda_DNA-bd_dom_sf"/>
</dbReference>
<dbReference type="InterPro" id="IPR010744">
    <property type="entry name" value="Phage_CI_N"/>
</dbReference>
<dbReference type="AlphaFoldDB" id="A0A5C0ZZZ4"/>
<dbReference type="Gene3D" id="1.10.260.40">
    <property type="entry name" value="lambda repressor-like DNA-binding domains"/>
    <property type="match status" value="1"/>
</dbReference>
<dbReference type="EMBL" id="CP043420">
    <property type="protein sequence ID" value="QEL12250.1"/>
    <property type="molecule type" value="Genomic_DNA"/>
</dbReference>
<evidence type="ECO:0000313" key="5">
    <source>
        <dbReference type="EMBL" id="QEL12250.1"/>
    </source>
</evidence>
<reference evidence="5 6" key="1">
    <citation type="submission" date="2019-08" db="EMBL/GenBank/DDBJ databases">
        <title>Complete genome sequence of Kushneria sp. YCWA18, a halophilic phosphate-solubilizing bacterium isolated from Daqiao saltern in China.</title>
        <authorList>
            <person name="Du G.-X."/>
            <person name="Qu L.-Y."/>
        </authorList>
    </citation>
    <scope>NUCLEOTIDE SEQUENCE [LARGE SCALE GENOMIC DNA]</scope>
    <source>
        <strain evidence="5 6">YCWA18</strain>
    </source>
</reference>
<dbReference type="InterPro" id="IPR015927">
    <property type="entry name" value="Peptidase_S24_S26A/B/C"/>
</dbReference>
<sequence length="227" mass="25316">MAIESPFLMSDAQFEPNFLNRLMSVCGVEQDRDLAIELGVPTSTVSNWRSRGNIPIKQCIRIAKEKGVSLDWLILGDRVSSEFESLTSPVEGYTPVPIYDIEAAAGDGRLFEVENIETSLYFDTEQLKHDGLDPIKLVGVRVRGDSMDTTLQDGDRVLVDCSSKKPDGVFLLRMDDGLRIKRVQRVAGGAYMLISDNSRYQPEMIKPEEMGGLEIIGECRVRIGRIS</sequence>
<keyword evidence="3" id="KW-0804">Transcription</keyword>
<evidence type="ECO:0000256" key="2">
    <source>
        <dbReference type="ARBA" id="ARBA00023125"/>
    </source>
</evidence>
<proteinExistence type="predicted"/>
<dbReference type="GO" id="GO:0045892">
    <property type="term" value="P:negative regulation of DNA-templated transcription"/>
    <property type="evidence" value="ECO:0007669"/>
    <property type="project" value="InterPro"/>
</dbReference>
<keyword evidence="1" id="KW-0805">Transcription regulation</keyword>
<accession>A0A5C0ZZZ4</accession>
<dbReference type="GO" id="GO:0003677">
    <property type="term" value="F:DNA binding"/>
    <property type="evidence" value="ECO:0007669"/>
    <property type="project" value="UniProtKB-KW"/>
</dbReference>
<dbReference type="Pfam" id="PF00717">
    <property type="entry name" value="Peptidase_S24"/>
    <property type="match status" value="1"/>
</dbReference>
<dbReference type="CDD" id="cd06529">
    <property type="entry name" value="S24_LexA-like"/>
    <property type="match status" value="1"/>
</dbReference>
<dbReference type="OrthoDB" id="9791537at2"/>
<dbReference type="PANTHER" id="PTHR40661">
    <property type="match status" value="1"/>
</dbReference>
<dbReference type="Pfam" id="PF07022">
    <property type="entry name" value="Phage_CI_repr"/>
    <property type="match status" value="1"/>
</dbReference>
<protein>
    <recommendedName>
        <fullName evidence="4">HTH cro/C1-type domain-containing protein</fullName>
    </recommendedName>
</protein>